<reference evidence="2 3" key="1">
    <citation type="journal article" date="2012" name="Science">
        <title>The Paleozoic origin of enzymatic lignin decomposition reconstructed from 31 fungal genomes.</title>
        <authorList>
            <person name="Floudas D."/>
            <person name="Binder M."/>
            <person name="Riley R."/>
            <person name="Barry K."/>
            <person name="Blanchette R.A."/>
            <person name="Henrissat B."/>
            <person name="Martinez A.T."/>
            <person name="Otillar R."/>
            <person name="Spatafora J.W."/>
            <person name="Yadav J.S."/>
            <person name="Aerts A."/>
            <person name="Benoit I."/>
            <person name="Boyd A."/>
            <person name="Carlson A."/>
            <person name="Copeland A."/>
            <person name="Coutinho P.M."/>
            <person name="de Vries R.P."/>
            <person name="Ferreira P."/>
            <person name="Findley K."/>
            <person name="Foster B."/>
            <person name="Gaskell J."/>
            <person name="Glotzer D."/>
            <person name="Gorecki P."/>
            <person name="Heitman J."/>
            <person name="Hesse C."/>
            <person name="Hori C."/>
            <person name="Igarashi K."/>
            <person name="Jurgens J.A."/>
            <person name="Kallen N."/>
            <person name="Kersten P."/>
            <person name="Kohler A."/>
            <person name="Kuees U."/>
            <person name="Kumar T.K.A."/>
            <person name="Kuo A."/>
            <person name="LaButti K."/>
            <person name="Larrondo L.F."/>
            <person name="Lindquist E."/>
            <person name="Ling A."/>
            <person name="Lombard V."/>
            <person name="Lucas S."/>
            <person name="Lundell T."/>
            <person name="Martin R."/>
            <person name="McLaughlin D.J."/>
            <person name="Morgenstern I."/>
            <person name="Morin E."/>
            <person name="Murat C."/>
            <person name="Nagy L.G."/>
            <person name="Nolan M."/>
            <person name="Ohm R.A."/>
            <person name="Patyshakuliyeva A."/>
            <person name="Rokas A."/>
            <person name="Ruiz-Duenas F.J."/>
            <person name="Sabat G."/>
            <person name="Salamov A."/>
            <person name="Samejima M."/>
            <person name="Schmutz J."/>
            <person name="Slot J.C."/>
            <person name="St John F."/>
            <person name="Stenlid J."/>
            <person name="Sun H."/>
            <person name="Sun S."/>
            <person name="Syed K."/>
            <person name="Tsang A."/>
            <person name="Wiebenga A."/>
            <person name="Young D."/>
            <person name="Pisabarro A."/>
            <person name="Eastwood D.C."/>
            <person name="Martin F."/>
            <person name="Cullen D."/>
            <person name="Grigoriev I.V."/>
            <person name="Hibbett D.S."/>
        </authorList>
    </citation>
    <scope>NUCLEOTIDE SEQUENCE</scope>
    <source>
        <strain evidence="3">FP-58527</strain>
    </source>
</reference>
<feature type="region of interest" description="Disordered" evidence="1">
    <location>
        <begin position="478"/>
        <end position="629"/>
    </location>
</feature>
<dbReference type="STRING" id="743788.S8DTE3"/>
<name>S8DTE3_FOMSC</name>
<dbReference type="EMBL" id="KE504198">
    <property type="protein sequence ID" value="EPS95867.1"/>
    <property type="molecule type" value="Genomic_DNA"/>
</dbReference>
<dbReference type="AlphaFoldDB" id="S8DTE3"/>
<feature type="region of interest" description="Disordered" evidence="1">
    <location>
        <begin position="1"/>
        <end position="134"/>
    </location>
</feature>
<dbReference type="Proteomes" id="UP000015241">
    <property type="component" value="Unassembled WGS sequence"/>
</dbReference>
<feature type="compositionally biased region" description="Basic and acidic residues" evidence="1">
    <location>
        <begin position="398"/>
        <end position="426"/>
    </location>
</feature>
<feature type="compositionally biased region" description="Low complexity" evidence="1">
    <location>
        <begin position="342"/>
        <end position="353"/>
    </location>
</feature>
<proteinExistence type="predicted"/>
<feature type="compositionally biased region" description="Polar residues" evidence="1">
    <location>
        <begin position="67"/>
        <end position="85"/>
    </location>
</feature>
<feature type="compositionally biased region" description="Low complexity" evidence="1">
    <location>
        <begin position="297"/>
        <end position="308"/>
    </location>
</feature>
<feature type="compositionally biased region" description="Low complexity" evidence="1">
    <location>
        <begin position="51"/>
        <end position="66"/>
    </location>
</feature>
<sequence>MSAFGTPAAVAPPLSRSPQRKSPPPSSLNLDQLRPMFAPASVYHAPPAPATPGGTTTSFIFTSSRTKQLQSPLGSPFASSSTANNARPPSPVRPRRSRSPVSPSASVSTASTVRNHQRAKATLTPTQLARHGEGAMDSRRILGPNMRAAGFVHLSNTVKSNSGSAATSPASSPGWQEIPGPSNYMGKAPLQLTPTDPPPFPPIMFVPPTAVQQVSMWDYQRWPLEHAHTTSPPTHTHVRPHLPADVAKTSQGRSVSESHTMASAGLGALHARALSHSPFSFGSSSDSSGPSLAQVRSISFSSTSTMFSPEGRRAAEKGKDRACDGPEVLDEYPFPRTPPSPSSRASNSSSPTSGSGGRDSEERSGLRATAADSPELASNAARNRDRSARSSQPHLQPRPKDKDRDRAKERERNRDKWRGGDRLTERIQEQLNVTRAARPGVNIAVPHAKPRAHELSFSELCEPGFAWSTANPDIFAPVHGPRALGSTTESPSPPTDLEKESPELATSALEPAQLPALVPVEKERHREQRREEKKHIAGLVAAHRERDEDHVRYVAAAREREEREGKKDGEKGKERARGSPKGSGRTSPVPAITITKEREHRERERERTSPGHKERKSRRHSPKHLHAVHKAKSVFSDIASVSDAETMVGDATANVLAA</sequence>
<gene>
    <name evidence="2" type="ORF">FOMPIDRAFT_1062492</name>
</gene>
<dbReference type="OrthoDB" id="2802815at2759"/>
<feature type="compositionally biased region" description="Basic residues" evidence="1">
    <location>
        <begin position="613"/>
        <end position="629"/>
    </location>
</feature>
<evidence type="ECO:0000256" key="1">
    <source>
        <dbReference type="SAM" id="MobiDB-lite"/>
    </source>
</evidence>
<feature type="compositionally biased region" description="Basic and acidic residues" evidence="1">
    <location>
        <begin position="595"/>
        <end position="612"/>
    </location>
</feature>
<feature type="compositionally biased region" description="Low complexity" evidence="1">
    <location>
        <begin position="99"/>
        <end position="114"/>
    </location>
</feature>
<organism evidence="2 3">
    <name type="scientific">Fomitopsis schrenkii</name>
    <name type="common">Brown rot fungus</name>
    <dbReference type="NCBI Taxonomy" id="2126942"/>
    <lineage>
        <taxon>Eukaryota</taxon>
        <taxon>Fungi</taxon>
        <taxon>Dikarya</taxon>
        <taxon>Basidiomycota</taxon>
        <taxon>Agaricomycotina</taxon>
        <taxon>Agaricomycetes</taxon>
        <taxon>Polyporales</taxon>
        <taxon>Fomitopsis</taxon>
    </lineage>
</organism>
<feature type="compositionally biased region" description="Low complexity" evidence="1">
    <location>
        <begin position="160"/>
        <end position="174"/>
    </location>
</feature>
<feature type="compositionally biased region" description="Basic and acidic residues" evidence="1">
    <location>
        <begin position="542"/>
        <end position="577"/>
    </location>
</feature>
<feature type="compositionally biased region" description="Basic and acidic residues" evidence="1">
    <location>
        <begin position="520"/>
        <end position="535"/>
    </location>
</feature>
<dbReference type="HOGENOM" id="CLU_416799_0_0_1"/>
<feature type="region of interest" description="Disordered" evidence="1">
    <location>
        <begin position="297"/>
        <end position="426"/>
    </location>
</feature>
<dbReference type="InParanoid" id="S8DTE3"/>
<evidence type="ECO:0000313" key="2">
    <source>
        <dbReference type="EMBL" id="EPS95867.1"/>
    </source>
</evidence>
<protein>
    <submittedName>
        <fullName evidence="2">Uncharacterized protein</fullName>
    </submittedName>
</protein>
<keyword evidence="3" id="KW-1185">Reference proteome</keyword>
<evidence type="ECO:0000313" key="3">
    <source>
        <dbReference type="Proteomes" id="UP000015241"/>
    </source>
</evidence>
<feature type="compositionally biased region" description="Basic and acidic residues" evidence="1">
    <location>
        <begin position="310"/>
        <end position="324"/>
    </location>
</feature>
<feature type="region of interest" description="Disordered" evidence="1">
    <location>
        <begin position="159"/>
        <end position="178"/>
    </location>
</feature>
<accession>S8DTE3</accession>